<dbReference type="InterPro" id="IPR000014">
    <property type="entry name" value="PAS"/>
</dbReference>
<dbReference type="GO" id="GO:0016301">
    <property type="term" value="F:kinase activity"/>
    <property type="evidence" value="ECO:0007669"/>
    <property type="project" value="UniProtKB-KW"/>
</dbReference>
<feature type="domain" description="PAS" evidence="10">
    <location>
        <begin position="348"/>
        <end position="387"/>
    </location>
</feature>
<protein>
    <recommendedName>
        <fullName evidence="2">cyclic-guanylate-specific phosphodiesterase</fullName>
        <ecNumber evidence="2">3.1.4.52</ecNumber>
    </recommendedName>
</protein>
<reference evidence="13" key="1">
    <citation type="submission" date="2020-10" db="EMBL/GenBank/DDBJ databases">
        <title>Bacterium isolated from coastal waters sediment.</title>
        <authorList>
            <person name="Chen R.-J."/>
            <person name="Lu D.-C."/>
            <person name="Zhu K.-L."/>
            <person name="Du Z.-J."/>
        </authorList>
    </citation>
    <scope>NUCLEOTIDE SEQUENCE</scope>
    <source>
        <strain evidence="13">N1Y112</strain>
    </source>
</reference>
<evidence type="ECO:0000259" key="12">
    <source>
        <dbReference type="PROSITE" id="PS50887"/>
    </source>
</evidence>
<sequence length="888" mass="100871">MNKKGILFALTVVCALAAVVSVYLNYHYSAALLTVQLERKEGQRDAQVVASKLDVFLENQQRLVETVAGLPALRDYMHETSAEGEQKGRYLLDLVCRTQKASICYALDDEGTITIHNSDIGPVPLKGKNFAFRPYFKNALTQRQDIYAAYGVTTRKRGVYFSQLMADEQDHTLGVMVVKLAADRIDEELTKERRNLMLVDSQGIVFAATNSDWILKSLWPLSEIQQKQVLSSRQFGDTRIESLGFEQVDDAGRIKVNERDFVLEKAPLERLNGWQVFYLREGYPVTTFNQIKNLTELTIPLFGVLSLIFAVMFLRWRQSLKLQVAEERKRVKTEARLYQLGDISNEGILIHRRGKIVDLNTVVERMFGYSREELASMEVWDLLAPESIAVGFHNVHTGMELPYEVQALRKDGREFPMEVFAKNSELEGESVRVACLRDITEFKQQEATIRYQAQFDLLTDLPNKQLFTERLKRSLEHAAENNTNVAVLYIDLDDFKKINDGMGHEAGDQLLIAVAQRLLSVTRIGDTLARYGADEFVMLLDEVNAESEAPRMAQQVLQELEHEFEIEEHRFYISGTVGIAIYPDDGRDEVSLLQHADIAMHRCKVENSGNSYGFYQSSMNEDVAVRVEMERHLRSALQNNELYLHYQPIFGSDDRRLLGAEVLVRWRSEELGFVGPDNFIPLAEQTGLIVEIGHWILKTACTQGRKWLDEGLKDFYLAVNISPRQLRHQDFIYLLKSVLDETGFPAQALVLELTEGLLVKKDSGTAQVLDDLKALGVMLSMDDFGTGYSSLAYLKMFPFDVIKIDRSFVRDLAVDASDQQLIVAAIEMAKALGLKVVAEGVETAQQLHFLRDAGCYSVQGYYLSKPIDPMLFSERIVEKELAERLVML</sequence>
<keyword evidence="6" id="KW-0547">Nucleotide-binding</keyword>
<dbReference type="SUPFAM" id="SSF103190">
    <property type="entry name" value="Sensory domain-like"/>
    <property type="match status" value="1"/>
</dbReference>
<dbReference type="InterPro" id="IPR001633">
    <property type="entry name" value="EAL_dom"/>
</dbReference>
<name>A0A8J7FEH7_9GAMM</name>
<evidence type="ECO:0000256" key="3">
    <source>
        <dbReference type="ARBA" id="ARBA00022553"/>
    </source>
</evidence>
<dbReference type="FunFam" id="3.20.20.450:FF:000001">
    <property type="entry name" value="Cyclic di-GMP phosphodiesterase yahA"/>
    <property type="match status" value="1"/>
</dbReference>
<dbReference type="InterPro" id="IPR052155">
    <property type="entry name" value="Biofilm_reg_signaling"/>
</dbReference>
<keyword evidence="8" id="KW-0067">ATP-binding</keyword>
<dbReference type="CDD" id="cd01948">
    <property type="entry name" value="EAL"/>
    <property type="match status" value="1"/>
</dbReference>
<keyword evidence="7" id="KW-0418">Kinase</keyword>
<dbReference type="Pfam" id="PF00563">
    <property type="entry name" value="EAL"/>
    <property type="match status" value="1"/>
</dbReference>
<dbReference type="CDD" id="cd01949">
    <property type="entry name" value="GGDEF"/>
    <property type="match status" value="1"/>
</dbReference>
<dbReference type="Pfam" id="PF00990">
    <property type="entry name" value="GGDEF"/>
    <property type="match status" value="1"/>
</dbReference>
<evidence type="ECO:0000256" key="7">
    <source>
        <dbReference type="ARBA" id="ARBA00022777"/>
    </source>
</evidence>
<dbReference type="Pfam" id="PF13426">
    <property type="entry name" value="PAS_9"/>
    <property type="match status" value="1"/>
</dbReference>
<evidence type="ECO:0000313" key="14">
    <source>
        <dbReference type="Proteomes" id="UP000640333"/>
    </source>
</evidence>
<dbReference type="PROSITE" id="PS50887">
    <property type="entry name" value="GGDEF"/>
    <property type="match status" value="1"/>
</dbReference>
<dbReference type="PANTHER" id="PTHR44757">
    <property type="entry name" value="DIGUANYLATE CYCLASE DGCP"/>
    <property type="match status" value="1"/>
</dbReference>
<dbReference type="CDD" id="cd00130">
    <property type="entry name" value="PAS"/>
    <property type="match status" value="1"/>
</dbReference>
<evidence type="ECO:0000256" key="9">
    <source>
        <dbReference type="ARBA" id="ARBA00023012"/>
    </source>
</evidence>
<dbReference type="SMART" id="SM00267">
    <property type="entry name" value="GGDEF"/>
    <property type="match status" value="1"/>
</dbReference>
<dbReference type="GO" id="GO:0016020">
    <property type="term" value="C:membrane"/>
    <property type="evidence" value="ECO:0007669"/>
    <property type="project" value="UniProtKB-SubCell"/>
</dbReference>
<dbReference type="InterPro" id="IPR035965">
    <property type="entry name" value="PAS-like_dom_sf"/>
</dbReference>
<dbReference type="EMBL" id="JADEYS010000012">
    <property type="protein sequence ID" value="MBE9398169.1"/>
    <property type="molecule type" value="Genomic_DNA"/>
</dbReference>
<comment type="subcellular location">
    <subcellularLocation>
        <location evidence="1">Membrane</location>
    </subcellularLocation>
</comment>
<evidence type="ECO:0000256" key="4">
    <source>
        <dbReference type="ARBA" id="ARBA00022636"/>
    </source>
</evidence>
<dbReference type="Proteomes" id="UP000640333">
    <property type="component" value="Unassembled WGS sequence"/>
</dbReference>
<dbReference type="InterPro" id="IPR029787">
    <property type="entry name" value="Nucleotide_cyclase"/>
</dbReference>
<dbReference type="NCBIfam" id="TIGR00254">
    <property type="entry name" value="GGDEF"/>
    <property type="match status" value="1"/>
</dbReference>
<dbReference type="NCBIfam" id="TIGR00229">
    <property type="entry name" value="sensory_box"/>
    <property type="match status" value="1"/>
</dbReference>
<comment type="caution">
    <text evidence="13">The sequence shown here is derived from an EMBL/GenBank/DDBJ whole genome shotgun (WGS) entry which is preliminary data.</text>
</comment>
<organism evidence="13 14">
    <name type="scientific">Pontibacterium sinense</name>
    <dbReference type="NCBI Taxonomy" id="2781979"/>
    <lineage>
        <taxon>Bacteria</taxon>
        <taxon>Pseudomonadati</taxon>
        <taxon>Pseudomonadota</taxon>
        <taxon>Gammaproteobacteria</taxon>
        <taxon>Oceanospirillales</taxon>
        <taxon>Oceanospirillaceae</taxon>
        <taxon>Pontibacterium</taxon>
    </lineage>
</organism>
<dbReference type="InterPro" id="IPR043128">
    <property type="entry name" value="Rev_trsase/Diguanyl_cyclase"/>
</dbReference>
<keyword evidence="14" id="KW-1185">Reference proteome</keyword>
<dbReference type="GO" id="GO:0000160">
    <property type="term" value="P:phosphorelay signal transduction system"/>
    <property type="evidence" value="ECO:0007669"/>
    <property type="project" value="UniProtKB-KW"/>
</dbReference>
<dbReference type="PROSITE" id="PS50883">
    <property type="entry name" value="EAL"/>
    <property type="match status" value="1"/>
</dbReference>
<dbReference type="SUPFAM" id="SSF141868">
    <property type="entry name" value="EAL domain-like"/>
    <property type="match status" value="1"/>
</dbReference>
<dbReference type="RefSeq" id="WP_193953798.1">
    <property type="nucleotide sequence ID" value="NZ_JADEYS010000012.1"/>
</dbReference>
<dbReference type="SMART" id="SM00052">
    <property type="entry name" value="EAL"/>
    <property type="match status" value="1"/>
</dbReference>
<keyword evidence="3" id="KW-0597">Phosphoprotein</keyword>
<evidence type="ECO:0000313" key="13">
    <source>
        <dbReference type="EMBL" id="MBE9398169.1"/>
    </source>
</evidence>
<keyword evidence="4" id="KW-0973">c-di-GMP</keyword>
<feature type="domain" description="EAL" evidence="11">
    <location>
        <begin position="626"/>
        <end position="880"/>
    </location>
</feature>
<dbReference type="Gene3D" id="3.30.70.270">
    <property type="match status" value="1"/>
</dbReference>
<dbReference type="SUPFAM" id="SSF55785">
    <property type="entry name" value="PYP-like sensor domain (PAS domain)"/>
    <property type="match status" value="1"/>
</dbReference>
<dbReference type="GO" id="GO:0005524">
    <property type="term" value="F:ATP binding"/>
    <property type="evidence" value="ECO:0007669"/>
    <property type="project" value="UniProtKB-KW"/>
</dbReference>
<dbReference type="AlphaFoldDB" id="A0A8J7FEH7"/>
<dbReference type="EC" id="3.1.4.52" evidence="2"/>
<dbReference type="SMART" id="SM00091">
    <property type="entry name" value="PAS"/>
    <property type="match status" value="1"/>
</dbReference>
<keyword evidence="9" id="KW-0902">Two-component regulatory system</keyword>
<gene>
    <name evidence="13" type="ORF">IOQ59_12975</name>
</gene>
<dbReference type="InterPro" id="IPR035919">
    <property type="entry name" value="EAL_sf"/>
</dbReference>
<evidence type="ECO:0000256" key="5">
    <source>
        <dbReference type="ARBA" id="ARBA00022679"/>
    </source>
</evidence>
<evidence type="ECO:0000256" key="6">
    <source>
        <dbReference type="ARBA" id="ARBA00022741"/>
    </source>
</evidence>
<dbReference type="Gene3D" id="3.20.20.450">
    <property type="entry name" value="EAL domain"/>
    <property type="match status" value="1"/>
</dbReference>
<evidence type="ECO:0000256" key="8">
    <source>
        <dbReference type="ARBA" id="ARBA00022840"/>
    </source>
</evidence>
<evidence type="ECO:0000256" key="1">
    <source>
        <dbReference type="ARBA" id="ARBA00004370"/>
    </source>
</evidence>
<dbReference type="PROSITE" id="PS50112">
    <property type="entry name" value="PAS"/>
    <property type="match status" value="1"/>
</dbReference>
<dbReference type="InterPro" id="IPR000160">
    <property type="entry name" value="GGDEF_dom"/>
</dbReference>
<proteinExistence type="predicted"/>
<dbReference type="GO" id="GO:0071111">
    <property type="term" value="F:cyclic-guanylate-specific phosphodiesterase activity"/>
    <property type="evidence" value="ECO:0007669"/>
    <property type="project" value="UniProtKB-EC"/>
</dbReference>
<dbReference type="SUPFAM" id="SSF55073">
    <property type="entry name" value="Nucleotide cyclase"/>
    <property type="match status" value="1"/>
</dbReference>
<evidence type="ECO:0000259" key="10">
    <source>
        <dbReference type="PROSITE" id="PS50112"/>
    </source>
</evidence>
<accession>A0A8J7FEH7</accession>
<dbReference type="Gene3D" id="3.30.450.20">
    <property type="entry name" value="PAS domain"/>
    <property type="match status" value="3"/>
</dbReference>
<dbReference type="PANTHER" id="PTHR44757:SF2">
    <property type="entry name" value="BIOFILM ARCHITECTURE MAINTENANCE PROTEIN MBAA"/>
    <property type="match status" value="1"/>
</dbReference>
<evidence type="ECO:0000256" key="2">
    <source>
        <dbReference type="ARBA" id="ARBA00012282"/>
    </source>
</evidence>
<dbReference type="InterPro" id="IPR029151">
    <property type="entry name" value="Sensor-like_sf"/>
</dbReference>
<evidence type="ECO:0000259" key="11">
    <source>
        <dbReference type="PROSITE" id="PS50883"/>
    </source>
</evidence>
<feature type="domain" description="GGDEF" evidence="12">
    <location>
        <begin position="483"/>
        <end position="617"/>
    </location>
</feature>
<keyword evidence="5" id="KW-0808">Transferase</keyword>